<feature type="chain" id="PRO_5017255024" evidence="5">
    <location>
        <begin position="27"/>
        <end position="273"/>
    </location>
</feature>
<feature type="signal peptide" evidence="5">
    <location>
        <begin position="1"/>
        <end position="26"/>
    </location>
</feature>
<evidence type="ECO:0000256" key="1">
    <source>
        <dbReference type="ARBA" id="ARBA00004196"/>
    </source>
</evidence>
<organism evidence="7 8">
    <name type="scientific">Amycolatopsis marina</name>
    <dbReference type="NCBI Taxonomy" id="490629"/>
    <lineage>
        <taxon>Bacteria</taxon>
        <taxon>Bacillati</taxon>
        <taxon>Actinomycetota</taxon>
        <taxon>Actinomycetes</taxon>
        <taxon>Pseudonocardiales</taxon>
        <taxon>Pseudonocardiaceae</taxon>
        <taxon>Amycolatopsis</taxon>
    </lineage>
</organism>
<comment type="subcellular location">
    <subcellularLocation>
        <location evidence="1">Cell envelope</location>
    </subcellularLocation>
</comment>
<dbReference type="OrthoDB" id="8454826at2"/>
<evidence type="ECO:0000313" key="7">
    <source>
        <dbReference type="EMBL" id="SFA78943.1"/>
    </source>
</evidence>
<protein>
    <submittedName>
        <fullName evidence="7">Amino acid ABC transporter substrate-binding protein, PAAT family</fullName>
    </submittedName>
</protein>
<dbReference type="Proteomes" id="UP000243799">
    <property type="component" value="Unassembled WGS sequence"/>
</dbReference>
<dbReference type="EMBL" id="FOKG01000001">
    <property type="protein sequence ID" value="SFA78943.1"/>
    <property type="molecule type" value="Genomic_DNA"/>
</dbReference>
<evidence type="ECO:0000256" key="5">
    <source>
        <dbReference type="SAM" id="SignalP"/>
    </source>
</evidence>
<accession>A0A1I0VSJ9</accession>
<gene>
    <name evidence="7" type="ORF">SAMN05216266_101441</name>
</gene>
<evidence type="ECO:0000256" key="4">
    <source>
        <dbReference type="RuleBase" id="RU003744"/>
    </source>
</evidence>
<name>A0A1I0VSJ9_9PSEU</name>
<dbReference type="SUPFAM" id="SSF53850">
    <property type="entry name" value="Periplasmic binding protein-like II"/>
    <property type="match status" value="1"/>
</dbReference>
<keyword evidence="3 5" id="KW-0732">Signal</keyword>
<dbReference type="AlphaFoldDB" id="A0A1I0VSJ9"/>
<dbReference type="Gene3D" id="3.40.190.10">
    <property type="entry name" value="Periplasmic binding protein-like II"/>
    <property type="match status" value="2"/>
</dbReference>
<sequence length="273" mass="29396">MARRSPRRAFALLSALALAVTTAGCAEQVNTGGDSEAGGEIALIKEGALTTCTHLPYPPFQFSKDGETVGFDVDLVDLVAEDLGVEQQIEDTSFEGIESGQSFETGQCDLAAAAITITDVRDKVMDFSDGYFDANQVLLVKKDSGIAGMDDLKGKTLGVQLGTTGEKYGEENKEKFGYTTRQFEDLALLQTAVKTGQVQGGINDNFVMYEFAKDNPDTEVAEEFETGEQYGIAVRSGNGALVAKINEVLAKAKSDGTYDQIYEKWFGTKPESK</sequence>
<reference evidence="8" key="1">
    <citation type="submission" date="2016-10" db="EMBL/GenBank/DDBJ databases">
        <authorList>
            <person name="Varghese N."/>
            <person name="Submissions S."/>
        </authorList>
    </citation>
    <scope>NUCLEOTIDE SEQUENCE [LARGE SCALE GENOMIC DNA]</scope>
    <source>
        <strain evidence="8">CGMCC 4.3568</strain>
    </source>
</reference>
<dbReference type="SMART" id="SM00062">
    <property type="entry name" value="PBPb"/>
    <property type="match status" value="1"/>
</dbReference>
<comment type="similarity">
    <text evidence="2 4">Belongs to the bacterial solute-binding protein 3 family.</text>
</comment>
<dbReference type="InterPro" id="IPR018313">
    <property type="entry name" value="SBP_3_CS"/>
</dbReference>
<evidence type="ECO:0000256" key="3">
    <source>
        <dbReference type="ARBA" id="ARBA00022729"/>
    </source>
</evidence>
<dbReference type="STRING" id="490629.SAMN05216266_101441"/>
<dbReference type="InterPro" id="IPR001638">
    <property type="entry name" value="Solute-binding_3/MltF_N"/>
</dbReference>
<dbReference type="PANTHER" id="PTHR35936">
    <property type="entry name" value="MEMBRANE-BOUND LYTIC MUREIN TRANSGLYCOSYLASE F"/>
    <property type="match status" value="1"/>
</dbReference>
<dbReference type="PROSITE" id="PS01039">
    <property type="entry name" value="SBP_BACTERIAL_3"/>
    <property type="match status" value="1"/>
</dbReference>
<evidence type="ECO:0000259" key="6">
    <source>
        <dbReference type="SMART" id="SM00062"/>
    </source>
</evidence>
<proteinExistence type="inferred from homology"/>
<dbReference type="GO" id="GO:0030313">
    <property type="term" value="C:cell envelope"/>
    <property type="evidence" value="ECO:0007669"/>
    <property type="project" value="UniProtKB-SubCell"/>
</dbReference>
<dbReference type="Pfam" id="PF00497">
    <property type="entry name" value="SBP_bac_3"/>
    <property type="match status" value="1"/>
</dbReference>
<evidence type="ECO:0000256" key="2">
    <source>
        <dbReference type="ARBA" id="ARBA00010333"/>
    </source>
</evidence>
<feature type="domain" description="Solute-binding protein family 3/N-terminal" evidence="6">
    <location>
        <begin position="48"/>
        <end position="269"/>
    </location>
</feature>
<dbReference type="PROSITE" id="PS51257">
    <property type="entry name" value="PROKAR_LIPOPROTEIN"/>
    <property type="match status" value="1"/>
</dbReference>
<dbReference type="PANTHER" id="PTHR35936:SF17">
    <property type="entry name" value="ARGININE-BINDING EXTRACELLULAR PROTEIN ARTP"/>
    <property type="match status" value="1"/>
</dbReference>
<evidence type="ECO:0000313" key="8">
    <source>
        <dbReference type="Proteomes" id="UP000243799"/>
    </source>
</evidence>
<dbReference type="RefSeq" id="WP_091668593.1">
    <property type="nucleotide sequence ID" value="NZ_FOKG01000001.1"/>
</dbReference>
<keyword evidence="8" id="KW-1185">Reference proteome</keyword>